<feature type="domain" description="GIY-YIG" evidence="1">
    <location>
        <begin position="43"/>
        <end position="138"/>
    </location>
</feature>
<gene>
    <name evidence="2" type="ORF">CUROG_07415</name>
</gene>
<reference evidence="3" key="1">
    <citation type="submission" date="2019-10" db="EMBL/GenBank/DDBJ databases">
        <title>Complete genome sequence of Corynebacterium urogenitalis DSM 108747, isolated from the genital tract of a cow.</title>
        <authorList>
            <person name="Ruckert C."/>
            <person name="Ballas P."/>
            <person name="Wagener K."/>
            <person name="Drillich M."/>
            <person name="Kaempfer P."/>
            <person name="Busse H.-J."/>
            <person name="Ehling-Schulz M."/>
        </authorList>
    </citation>
    <scope>NUCLEOTIDE SEQUENCE [LARGE SCALE GENOMIC DNA]</scope>
    <source>
        <strain evidence="3">LMM 1652</strain>
    </source>
</reference>
<dbReference type="KEGG" id="cuo:CUROG_07415"/>
<protein>
    <recommendedName>
        <fullName evidence="1">GIY-YIG domain-containing protein</fullName>
    </recommendedName>
</protein>
<keyword evidence="3" id="KW-1185">Reference proteome</keyword>
<dbReference type="Pfam" id="PF09848">
    <property type="entry name" value="SLFN-g3_helicase"/>
    <property type="match status" value="1"/>
</dbReference>
<dbReference type="AlphaFoldDB" id="A0A5J6Z7E2"/>
<evidence type="ECO:0000259" key="1">
    <source>
        <dbReference type="PROSITE" id="PS50164"/>
    </source>
</evidence>
<dbReference type="SMART" id="SM00382">
    <property type="entry name" value="AAA"/>
    <property type="match status" value="1"/>
</dbReference>
<evidence type="ECO:0000313" key="2">
    <source>
        <dbReference type="EMBL" id="QFQ02836.1"/>
    </source>
</evidence>
<dbReference type="CDD" id="cd10439">
    <property type="entry name" value="GIY-YIG_COG3410"/>
    <property type="match status" value="1"/>
</dbReference>
<sequence length="600" mass="68564">MARTKLYIREVDYSQESLTQLRSDLEKSPDRSKSEAELRHLFRFPTVYIVHNDTQQSYGESSYDVYVGETSNIEGRTLQHLNADSKARADWEAFARAKNPKMFVIGHDHFNKSLTLDIENRLMSYLVGVDCVKQLNNRRMNQQLEYYTQDEFDEIFSKIWRGLRKKNKRLFPAESVIRDSALFKASPFHKLTQQQLNAKSAILGSITEALQNQMNGQLILVSGDAGAGKTVLLSSLFFELFQASESPDDPMSFQDLDAYLLVNHLEQLTVYETIARRLGVLKKDKDRVSRPTRFINQHDPSRSDDLADVVLVDEAHLLWTQGKQSYRGKNMLEDLLKRSKVVVAVFDEKQVLAGNQFWEQDRLKELRARADQTIRLTNQMRMDADPSTVQWIRQLIEQGTVGQIPPDSRNYEIKIFEDPHALRDAIKQKATANDDRGLSRLVATFDWQYSSARKPPGGTWNVEFGDFCMPWNREIELSPQEKRAYRGLSWAEQPQTIDEVGSTFTIQGFDLNVAGVILGPSVQWRDGRIVHVPSESKNSAAKNKRTLSDGSKADVAEHLLRNELNVLLTRGVHGLYIYAVDPELRARLKEATDSAAHPTN</sequence>
<organism evidence="2 3">
    <name type="scientific">Corynebacterium urogenitale</name>
    <dbReference type="NCBI Taxonomy" id="2487892"/>
    <lineage>
        <taxon>Bacteria</taxon>
        <taxon>Bacillati</taxon>
        <taxon>Actinomycetota</taxon>
        <taxon>Actinomycetes</taxon>
        <taxon>Mycobacteriales</taxon>
        <taxon>Corynebacteriaceae</taxon>
        <taxon>Corynebacterium</taxon>
    </lineage>
</organism>
<dbReference type="OrthoDB" id="3193269at2"/>
<dbReference type="InterPro" id="IPR003593">
    <property type="entry name" value="AAA+_ATPase"/>
</dbReference>
<dbReference type="InterPro" id="IPR027417">
    <property type="entry name" value="P-loop_NTPase"/>
</dbReference>
<accession>A0A5J6Z7E2</accession>
<dbReference type="InterPro" id="IPR018647">
    <property type="entry name" value="SLFN_3-like_DNA/RNA_helicase"/>
</dbReference>
<dbReference type="EMBL" id="CP045032">
    <property type="protein sequence ID" value="QFQ02836.1"/>
    <property type="molecule type" value="Genomic_DNA"/>
</dbReference>
<dbReference type="RefSeq" id="WP_151903152.1">
    <property type="nucleotide sequence ID" value="NZ_CP045032.1"/>
</dbReference>
<dbReference type="InterPro" id="IPR000305">
    <property type="entry name" value="GIY-YIG_endonuc"/>
</dbReference>
<dbReference type="SUPFAM" id="SSF52540">
    <property type="entry name" value="P-loop containing nucleoside triphosphate hydrolases"/>
    <property type="match status" value="1"/>
</dbReference>
<dbReference type="PROSITE" id="PS50164">
    <property type="entry name" value="GIY_YIG"/>
    <property type="match status" value="1"/>
</dbReference>
<evidence type="ECO:0000313" key="3">
    <source>
        <dbReference type="Proteomes" id="UP000326711"/>
    </source>
</evidence>
<name>A0A5J6Z7E2_9CORY</name>
<proteinExistence type="predicted"/>
<dbReference type="Proteomes" id="UP000326711">
    <property type="component" value="Chromosome"/>
</dbReference>
<dbReference type="Gene3D" id="3.40.50.300">
    <property type="entry name" value="P-loop containing nucleotide triphosphate hydrolases"/>
    <property type="match status" value="1"/>
</dbReference>